<keyword evidence="3" id="KW-1185">Reference proteome</keyword>
<accession>A0AAI9VBA2</accession>
<feature type="region of interest" description="Disordered" evidence="1">
    <location>
        <begin position="1"/>
        <end position="21"/>
    </location>
</feature>
<reference evidence="2" key="1">
    <citation type="submission" date="2016-11" db="EMBL/GenBank/DDBJ databases">
        <title>The genome sequence of Colletotrichum cuscutae.</title>
        <authorList>
            <person name="Baroncelli R."/>
        </authorList>
    </citation>
    <scope>NUCLEOTIDE SEQUENCE</scope>
    <source>
        <strain evidence="2">IMI 304802</strain>
    </source>
</reference>
<sequence>MSPTHTTHSTHPSIHPRKSTNQTPESLVFARLAPLHPFVSSILRLPPPPLQSFQPITNRDLRSQLLAVIVLFHRFPLFAITAATISRCAKLPRHISTPLMFQLHTFAVSPPASLRHSSQAQLYMEKMGTLCIYSYMDRCSYAKFDWCECEWKWKRKCKSQPSHRTPLQLSSVGWLQSSCCCSGCHQVSTPGPKVLDLAVYQERMRGGQSNRNCFYASKPTTYAVHPQASRWQKHDESRPRQATFLCSPLCPSADVQLQACHVPWVCFRQPNPHAC</sequence>
<dbReference type="AlphaFoldDB" id="A0AAI9VBA2"/>
<comment type="caution">
    <text evidence="2">The sequence shown here is derived from an EMBL/GenBank/DDBJ whole genome shotgun (WGS) entry which is preliminary data.</text>
</comment>
<feature type="compositionally biased region" description="Low complexity" evidence="1">
    <location>
        <begin position="1"/>
        <end position="13"/>
    </location>
</feature>
<gene>
    <name evidence="2" type="ORF">CCUS01_16916</name>
</gene>
<dbReference type="EMBL" id="MPDP01000150">
    <property type="protein sequence ID" value="KAK1475208.1"/>
    <property type="molecule type" value="Genomic_DNA"/>
</dbReference>
<organism evidence="2 3">
    <name type="scientific">Colletotrichum cuscutae</name>
    <dbReference type="NCBI Taxonomy" id="1209917"/>
    <lineage>
        <taxon>Eukaryota</taxon>
        <taxon>Fungi</taxon>
        <taxon>Dikarya</taxon>
        <taxon>Ascomycota</taxon>
        <taxon>Pezizomycotina</taxon>
        <taxon>Sordariomycetes</taxon>
        <taxon>Hypocreomycetidae</taxon>
        <taxon>Glomerellales</taxon>
        <taxon>Glomerellaceae</taxon>
        <taxon>Colletotrichum</taxon>
        <taxon>Colletotrichum acutatum species complex</taxon>
    </lineage>
</organism>
<evidence type="ECO:0000313" key="3">
    <source>
        <dbReference type="Proteomes" id="UP001239213"/>
    </source>
</evidence>
<evidence type="ECO:0000256" key="1">
    <source>
        <dbReference type="SAM" id="MobiDB-lite"/>
    </source>
</evidence>
<protein>
    <submittedName>
        <fullName evidence="2">Uncharacterized protein</fullName>
    </submittedName>
</protein>
<evidence type="ECO:0000313" key="2">
    <source>
        <dbReference type="EMBL" id="KAK1475208.1"/>
    </source>
</evidence>
<name>A0AAI9VBA2_9PEZI</name>
<dbReference type="Proteomes" id="UP001239213">
    <property type="component" value="Unassembled WGS sequence"/>
</dbReference>
<proteinExistence type="predicted"/>